<evidence type="ECO:0000313" key="1">
    <source>
        <dbReference type="EMBL" id="CAC5381788.1"/>
    </source>
</evidence>
<dbReference type="AlphaFoldDB" id="A0A6J8BCZ2"/>
<keyword evidence="2" id="KW-1185">Reference proteome</keyword>
<name>A0A6J8BCZ2_MYTCO</name>
<gene>
    <name evidence="1" type="ORF">MCOR_17656</name>
</gene>
<dbReference type="Proteomes" id="UP000507470">
    <property type="component" value="Unassembled WGS sequence"/>
</dbReference>
<sequence length="187" mass="21146">MNKWGLNAFFHFTESRPLREPSNDTYKEFGITPEVDVYQNIVEGSGKGRKNQTVALGYLNVSVGTDHQMAQSACIGVSQDNAYASAKPRNCHGGKTCESICADTTATMDRYSDTGGPLRTARCVNAFHFYKRRGEENVPYKPYVVSWKYGVAGCFYKHCGPNFCCLSVKENRFGSRKRYWLKFEDNQ</sequence>
<dbReference type="EMBL" id="CACVKT020003120">
    <property type="protein sequence ID" value="CAC5381788.1"/>
    <property type="molecule type" value="Genomic_DNA"/>
</dbReference>
<organism evidence="1 2">
    <name type="scientific">Mytilus coruscus</name>
    <name type="common">Sea mussel</name>
    <dbReference type="NCBI Taxonomy" id="42192"/>
    <lineage>
        <taxon>Eukaryota</taxon>
        <taxon>Metazoa</taxon>
        <taxon>Spiralia</taxon>
        <taxon>Lophotrochozoa</taxon>
        <taxon>Mollusca</taxon>
        <taxon>Bivalvia</taxon>
        <taxon>Autobranchia</taxon>
        <taxon>Pteriomorphia</taxon>
        <taxon>Mytilida</taxon>
        <taxon>Mytiloidea</taxon>
        <taxon>Mytilidae</taxon>
        <taxon>Mytilinae</taxon>
        <taxon>Mytilus</taxon>
    </lineage>
</organism>
<proteinExistence type="predicted"/>
<reference evidence="1 2" key="1">
    <citation type="submission" date="2020-06" db="EMBL/GenBank/DDBJ databases">
        <authorList>
            <person name="Li R."/>
            <person name="Bekaert M."/>
        </authorList>
    </citation>
    <scope>NUCLEOTIDE SEQUENCE [LARGE SCALE GENOMIC DNA]</scope>
    <source>
        <strain evidence="2">wild</strain>
    </source>
</reference>
<protein>
    <submittedName>
        <fullName evidence="1">Uncharacterized protein</fullName>
    </submittedName>
</protein>
<dbReference type="OrthoDB" id="6082181at2759"/>
<evidence type="ECO:0000313" key="2">
    <source>
        <dbReference type="Proteomes" id="UP000507470"/>
    </source>
</evidence>
<accession>A0A6J8BCZ2</accession>